<comment type="caution">
    <text evidence="1">The sequence shown here is derived from an EMBL/GenBank/DDBJ whole genome shotgun (WGS) entry which is preliminary data.</text>
</comment>
<protein>
    <submittedName>
        <fullName evidence="1">Uncharacterized protein</fullName>
    </submittedName>
</protein>
<evidence type="ECO:0000313" key="2">
    <source>
        <dbReference type="Proteomes" id="UP000578000"/>
    </source>
</evidence>
<dbReference type="Proteomes" id="UP000578000">
    <property type="component" value="Unassembled WGS sequence"/>
</dbReference>
<evidence type="ECO:0000313" key="1">
    <source>
        <dbReference type="EMBL" id="MBB6456568.1"/>
    </source>
</evidence>
<dbReference type="AlphaFoldDB" id="A0A841QDT9"/>
<reference evidence="1 2" key="1">
    <citation type="submission" date="2020-08" db="EMBL/GenBank/DDBJ databases">
        <title>Genomic Encyclopedia of Type Strains, Phase IV (KMG-IV): sequencing the most valuable type-strain genomes for metagenomic binning, comparative biology and taxonomic classification.</title>
        <authorList>
            <person name="Goeker M."/>
        </authorList>
    </citation>
    <scope>NUCLEOTIDE SEQUENCE [LARGE SCALE GENOMIC DNA]</scope>
    <source>
        <strain evidence="1 2">DSM 4491</strain>
    </source>
</reference>
<name>A0A841QDT9_9PROT</name>
<proteinExistence type="predicted"/>
<dbReference type="RefSeq" id="WP_166112551.1">
    <property type="nucleotide sequence ID" value="NZ_BAABDB010000034.1"/>
</dbReference>
<dbReference type="EMBL" id="JACHIE010000003">
    <property type="protein sequence ID" value="MBB6456568.1"/>
    <property type="molecule type" value="Genomic_DNA"/>
</dbReference>
<keyword evidence="2" id="KW-1185">Reference proteome</keyword>
<organism evidence="1 2">
    <name type="scientific">Acetobacter lovaniensis</name>
    <dbReference type="NCBI Taxonomy" id="104100"/>
    <lineage>
        <taxon>Bacteria</taxon>
        <taxon>Pseudomonadati</taxon>
        <taxon>Pseudomonadota</taxon>
        <taxon>Alphaproteobacteria</taxon>
        <taxon>Acetobacterales</taxon>
        <taxon>Acetobacteraceae</taxon>
        <taxon>Acetobacter</taxon>
    </lineage>
</organism>
<accession>A0A841QDT9</accession>
<sequence length="63" mass="6604">MILPSVFHISATVARGPAFQNTMKQDASQIGHLDADLIAPFLQAAHHAPAGTHAAGTDWTVTV</sequence>
<gene>
    <name evidence="1" type="ORF">HNR55_001142</name>
</gene>